<evidence type="ECO:0000313" key="7">
    <source>
        <dbReference type="EMBL" id="KDQ61476.1"/>
    </source>
</evidence>
<dbReference type="AlphaFoldDB" id="A0A067QFV9"/>
<dbReference type="Pfam" id="PF13445">
    <property type="entry name" value="zf-RING_UBOX"/>
    <property type="match status" value="1"/>
</dbReference>
<dbReference type="InterPro" id="IPR027370">
    <property type="entry name" value="Znf-RING_euk"/>
</dbReference>
<dbReference type="Proteomes" id="UP000027265">
    <property type="component" value="Unassembled WGS sequence"/>
</dbReference>
<dbReference type="PANTHER" id="PTHR23041">
    <property type="entry name" value="RING FINGER DOMAIN-CONTAINING"/>
    <property type="match status" value="1"/>
</dbReference>
<feature type="compositionally biased region" description="Low complexity" evidence="5">
    <location>
        <begin position="179"/>
        <end position="191"/>
    </location>
</feature>
<proteinExistence type="predicted"/>
<dbReference type="Gene3D" id="3.30.40.10">
    <property type="entry name" value="Zinc/RING finger domain, C3HC4 (zinc finger)"/>
    <property type="match status" value="1"/>
</dbReference>
<name>A0A067QFV9_9AGAM</name>
<accession>A0A067QFV9</accession>
<evidence type="ECO:0000256" key="4">
    <source>
        <dbReference type="PROSITE-ProRule" id="PRU00175"/>
    </source>
</evidence>
<keyword evidence="2 4" id="KW-0863">Zinc-finger</keyword>
<evidence type="ECO:0000256" key="3">
    <source>
        <dbReference type="ARBA" id="ARBA00022833"/>
    </source>
</evidence>
<evidence type="ECO:0000259" key="6">
    <source>
        <dbReference type="PROSITE" id="PS50089"/>
    </source>
</evidence>
<dbReference type="InterPro" id="IPR047134">
    <property type="entry name" value="RNF4"/>
</dbReference>
<keyword evidence="1" id="KW-0479">Metal-binding</keyword>
<dbReference type="HOGENOM" id="CLU_787747_0_0_1"/>
<dbReference type="InterPro" id="IPR013083">
    <property type="entry name" value="Znf_RING/FYVE/PHD"/>
</dbReference>
<reference evidence="8" key="1">
    <citation type="journal article" date="2014" name="Proc. Natl. Acad. Sci. U.S.A.">
        <title>Extensive sampling of basidiomycete genomes demonstrates inadequacy of the white-rot/brown-rot paradigm for wood decay fungi.</title>
        <authorList>
            <person name="Riley R."/>
            <person name="Salamov A.A."/>
            <person name="Brown D.W."/>
            <person name="Nagy L.G."/>
            <person name="Floudas D."/>
            <person name="Held B.W."/>
            <person name="Levasseur A."/>
            <person name="Lombard V."/>
            <person name="Morin E."/>
            <person name="Otillar R."/>
            <person name="Lindquist E.A."/>
            <person name="Sun H."/>
            <person name="LaButti K.M."/>
            <person name="Schmutz J."/>
            <person name="Jabbour D."/>
            <person name="Luo H."/>
            <person name="Baker S.E."/>
            <person name="Pisabarro A.G."/>
            <person name="Walton J.D."/>
            <person name="Blanchette R.A."/>
            <person name="Henrissat B."/>
            <person name="Martin F."/>
            <person name="Cullen D."/>
            <person name="Hibbett D.S."/>
            <person name="Grigoriev I.V."/>
        </authorList>
    </citation>
    <scope>NUCLEOTIDE SEQUENCE [LARGE SCALE GENOMIC DNA]</scope>
    <source>
        <strain evidence="8">MUCL 33604</strain>
    </source>
</reference>
<dbReference type="PANTHER" id="PTHR23041:SF78">
    <property type="entry name" value="E3 UBIQUITIN-PROTEIN LIGASE RNF4"/>
    <property type="match status" value="1"/>
</dbReference>
<evidence type="ECO:0000256" key="5">
    <source>
        <dbReference type="SAM" id="MobiDB-lite"/>
    </source>
</evidence>
<dbReference type="InParanoid" id="A0A067QFV9"/>
<organism evidence="7 8">
    <name type="scientific">Jaapia argillacea MUCL 33604</name>
    <dbReference type="NCBI Taxonomy" id="933084"/>
    <lineage>
        <taxon>Eukaryota</taxon>
        <taxon>Fungi</taxon>
        <taxon>Dikarya</taxon>
        <taxon>Basidiomycota</taxon>
        <taxon>Agaricomycotina</taxon>
        <taxon>Agaricomycetes</taxon>
        <taxon>Agaricomycetidae</taxon>
        <taxon>Jaapiales</taxon>
        <taxon>Jaapiaceae</taxon>
        <taxon>Jaapia</taxon>
    </lineage>
</organism>
<evidence type="ECO:0000256" key="1">
    <source>
        <dbReference type="ARBA" id="ARBA00022723"/>
    </source>
</evidence>
<evidence type="ECO:0000313" key="8">
    <source>
        <dbReference type="Proteomes" id="UP000027265"/>
    </source>
</evidence>
<dbReference type="STRING" id="933084.A0A067QFV9"/>
<feature type="region of interest" description="Disordered" evidence="5">
    <location>
        <begin position="169"/>
        <end position="269"/>
    </location>
</feature>
<dbReference type="GO" id="GO:0008270">
    <property type="term" value="F:zinc ion binding"/>
    <property type="evidence" value="ECO:0007669"/>
    <property type="project" value="UniProtKB-KW"/>
</dbReference>
<gene>
    <name evidence="7" type="ORF">JAAARDRAFT_76568</name>
</gene>
<dbReference type="InterPro" id="IPR001841">
    <property type="entry name" value="Znf_RING"/>
</dbReference>
<evidence type="ECO:0000256" key="2">
    <source>
        <dbReference type="ARBA" id="ARBA00022771"/>
    </source>
</evidence>
<dbReference type="PROSITE" id="PS50089">
    <property type="entry name" value="ZF_RING_2"/>
    <property type="match status" value="1"/>
</dbReference>
<protein>
    <recommendedName>
        <fullName evidence="6">RING-type domain-containing protein</fullName>
    </recommendedName>
</protein>
<sequence>MSEITCSICLEQLKSPVATPCGHVHCNDCLTQVIESGEDGMKSSCPTCRAEFPVVTPDLAFIPKKYHVFIQPPIRKIYLDIPAETVDLHEKIARLEARVLSLETDKAKLMDKCEAQIAKANHFAEGERKARMEAEVKGNQLKAVSHYYEEVRIKYNGLKQKLAAAQTAVHTQGVKRKSSQPLDSSTSSSESTPLRGHSYEITASFGSRDGEAEDKDISPPGQNRRISGLPSRQKPQAHPTLPSYRDLDPPPVFRKRPRLNEPGPSRVKPEEIEFYPVPSLRGEGLSRHAVAPFGRQDIFAGRSRDSSWYGNSIWDDFLESSRPRFPGDAV</sequence>
<dbReference type="EMBL" id="KL197712">
    <property type="protein sequence ID" value="KDQ61476.1"/>
    <property type="molecule type" value="Genomic_DNA"/>
</dbReference>
<keyword evidence="3" id="KW-0862">Zinc</keyword>
<feature type="domain" description="RING-type" evidence="6">
    <location>
        <begin position="6"/>
        <end position="49"/>
    </location>
</feature>
<keyword evidence="8" id="KW-1185">Reference proteome</keyword>
<dbReference type="OrthoDB" id="6270329at2759"/>
<dbReference type="SUPFAM" id="SSF57850">
    <property type="entry name" value="RING/U-box"/>
    <property type="match status" value="1"/>
</dbReference>
<dbReference type="SMART" id="SM00184">
    <property type="entry name" value="RING"/>
    <property type="match status" value="1"/>
</dbReference>